<dbReference type="AlphaFoldDB" id="A0A844FDT9"/>
<proteinExistence type="predicted"/>
<organism evidence="1 2">
    <name type="scientific">Clostridium scindens (strain JCM 10418 / VPI 12708)</name>
    <dbReference type="NCBI Taxonomy" id="29347"/>
    <lineage>
        <taxon>Bacteria</taxon>
        <taxon>Bacillati</taxon>
        <taxon>Bacillota</taxon>
        <taxon>Clostridia</taxon>
        <taxon>Lachnospirales</taxon>
        <taxon>Lachnospiraceae</taxon>
    </lineage>
</organism>
<gene>
    <name evidence="1" type="ORF">FYJ37_17830</name>
</gene>
<evidence type="ECO:0000313" key="1">
    <source>
        <dbReference type="EMBL" id="MSS42099.1"/>
    </source>
</evidence>
<dbReference type="Proteomes" id="UP000462363">
    <property type="component" value="Unassembled WGS sequence"/>
</dbReference>
<dbReference type="EMBL" id="VUMB01000093">
    <property type="protein sequence ID" value="MSS42099.1"/>
    <property type="molecule type" value="Genomic_DNA"/>
</dbReference>
<accession>A0A844FDT9</accession>
<reference evidence="1 2" key="1">
    <citation type="submission" date="2019-08" db="EMBL/GenBank/DDBJ databases">
        <title>In-depth cultivation of the pig gut microbiome towards novel bacterial diversity and tailored functional studies.</title>
        <authorList>
            <person name="Wylensek D."/>
            <person name="Hitch T.C.A."/>
            <person name="Clavel T."/>
        </authorList>
    </citation>
    <scope>NUCLEOTIDE SEQUENCE [LARGE SCALE GENOMIC DNA]</scope>
    <source>
        <strain evidence="1 2">BL-389-WT-3D</strain>
    </source>
</reference>
<protein>
    <submittedName>
        <fullName evidence="1">Uncharacterized protein</fullName>
    </submittedName>
</protein>
<comment type="caution">
    <text evidence="1">The sequence shown here is derived from an EMBL/GenBank/DDBJ whole genome shotgun (WGS) entry which is preliminary data.</text>
</comment>
<evidence type="ECO:0000313" key="2">
    <source>
        <dbReference type="Proteomes" id="UP000462363"/>
    </source>
</evidence>
<name>A0A844FDT9_CLOSV</name>
<sequence>MLEIIGQSLLEAAAQTFVGAIAGYSFDKLKNGIYKDNSFDGAFDLWQRGIHCKNVNFGDTIAFDGLLSPYVQLFPRDPYQNAVRWNTLYSFDGEINSKEFRNLEFYAGSDETIRTGSLNGETLVGLYNRYGYIGEGILGVISTSYLLKHIPDFFSESFYGIHARVTATLSRCPSQHGFVAQGMFQKVGISLNTDQYKDIPYLKINSIKLYRKERDNICSLLGSPWAATSDVTEPYLVQYGYFSNKDELNTCVSNIVNSSSWEKVKVFYDAIKAPSPSMSFTNNFIL</sequence>
<dbReference type="RefSeq" id="WP_154322968.1">
    <property type="nucleotide sequence ID" value="NZ_CP045695.1"/>
</dbReference>